<dbReference type="GO" id="GO:0046872">
    <property type="term" value="F:metal ion binding"/>
    <property type="evidence" value="ECO:0007669"/>
    <property type="project" value="UniProtKB-KW"/>
</dbReference>
<organism evidence="14 15">
    <name type="scientific">[Myrmecia] bisecta</name>
    <dbReference type="NCBI Taxonomy" id="41462"/>
    <lineage>
        <taxon>Eukaryota</taxon>
        <taxon>Viridiplantae</taxon>
        <taxon>Chlorophyta</taxon>
        <taxon>core chlorophytes</taxon>
        <taxon>Trebouxiophyceae</taxon>
        <taxon>Trebouxiales</taxon>
        <taxon>Trebouxiaceae</taxon>
        <taxon>Myrmecia</taxon>
    </lineage>
</organism>
<keyword evidence="15" id="KW-1185">Reference proteome</keyword>
<dbReference type="PANTHER" id="PTHR38674">
    <property type="entry name" value="ALKANE 1-MONOOXYGENASE 1"/>
    <property type="match status" value="1"/>
</dbReference>
<evidence type="ECO:0000313" key="15">
    <source>
        <dbReference type="Proteomes" id="UP001489004"/>
    </source>
</evidence>
<evidence type="ECO:0000256" key="12">
    <source>
        <dbReference type="SAM" id="Phobius"/>
    </source>
</evidence>
<feature type="domain" description="Fatty acid desaturase" evidence="13">
    <location>
        <begin position="166"/>
        <end position="390"/>
    </location>
</feature>
<dbReference type="AlphaFoldDB" id="A0AAW1PVB9"/>
<comment type="subcellular location">
    <subcellularLocation>
        <location evidence="1">Cell inner membrane</location>
        <topology evidence="1">Multi-pass membrane protein</topology>
    </subcellularLocation>
</comment>
<keyword evidence="3" id="KW-1003">Cell membrane</keyword>
<feature type="transmembrane region" description="Helical" evidence="12">
    <location>
        <begin position="86"/>
        <end position="110"/>
    </location>
</feature>
<evidence type="ECO:0000259" key="13">
    <source>
        <dbReference type="Pfam" id="PF00487"/>
    </source>
</evidence>
<gene>
    <name evidence="14" type="ORF">WJX72_011589</name>
</gene>
<protein>
    <recommendedName>
        <fullName evidence="13">Fatty acid desaturase domain-containing protein</fullName>
    </recommendedName>
</protein>
<dbReference type="GO" id="GO:0006629">
    <property type="term" value="P:lipid metabolic process"/>
    <property type="evidence" value="ECO:0007669"/>
    <property type="project" value="InterPro"/>
</dbReference>
<evidence type="ECO:0000256" key="3">
    <source>
        <dbReference type="ARBA" id="ARBA00022475"/>
    </source>
</evidence>
<keyword evidence="8" id="KW-0560">Oxidoreductase</keyword>
<keyword evidence="4" id="KW-0997">Cell inner membrane</keyword>
<name>A0AAW1PVB9_9CHLO</name>
<keyword evidence="6" id="KW-0479">Metal-binding</keyword>
<proteinExistence type="inferred from homology"/>
<dbReference type="GO" id="GO:0004497">
    <property type="term" value="F:monooxygenase activity"/>
    <property type="evidence" value="ECO:0007669"/>
    <property type="project" value="UniProtKB-KW"/>
</dbReference>
<dbReference type="GO" id="GO:0005886">
    <property type="term" value="C:plasma membrane"/>
    <property type="evidence" value="ECO:0007669"/>
    <property type="project" value="UniProtKB-SubCell"/>
</dbReference>
<evidence type="ECO:0000256" key="8">
    <source>
        <dbReference type="ARBA" id="ARBA00023002"/>
    </source>
</evidence>
<comment type="similarity">
    <text evidence="2">Belongs to the fatty acid desaturase type 1 family. AlkB subfamily.</text>
</comment>
<evidence type="ECO:0000313" key="14">
    <source>
        <dbReference type="EMBL" id="KAK9811874.1"/>
    </source>
</evidence>
<evidence type="ECO:0000256" key="7">
    <source>
        <dbReference type="ARBA" id="ARBA00022989"/>
    </source>
</evidence>
<accession>A0AAW1PVB9</accession>
<dbReference type="Proteomes" id="UP001489004">
    <property type="component" value="Unassembled WGS sequence"/>
</dbReference>
<dbReference type="EMBL" id="JALJOR010000009">
    <property type="protein sequence ID" value="KAK9811874.1"/>
    <property type="molecule type" value="Genomic_DNA"/>
</dbReference>
<dbReference type="PANTHER" id="PTHR38674:SF1">
    <property type="entry name" value="ALKANE 1-MONOOXYGENASE 1"/>
    <property type="match status" value="1"/>
</dbReference>
<dbReference type="Pfam" id="PF00487">
    <property type="entry name" value="FA_desaturase"/>
    <property type="match status" value="1"/>
</dbReference>
<feature type="transmembrane region" description="Helical" evidence="12">
    <location>
        <begin position="31"/>
        <end position="51"/>
    </location>
</feature>
<keyword evidence="9" id="KW-0408">Iron</keyword>
<evidence type="ECO:0000256" key="2">
    <source>
        <dbReference type="ARBA" id="ARBA00010823"/>
    </source>
</evidence>
<evidence type="ECO:0000256" key="1">
    <source>
        <dbReference type="ARBA" id="ARBA00004429"/>
    </source>
</evidence>
<dbReference type="InterPro" id="IPR005804">
    <property type="entry name" value="FA_desaturase_dom"/>
</dbReference>
<keyword evidence="7 12" id="KW-1133">Transmembrane helix</keyword>
<evidence type="ECO:0000256" key="9">
    <source>
        <dbReference type="ARBA" id="ARBA00023004"/>
    </source>
</evidence>
<keyword evidence="11 12" id="KW-0472">Membrane</keyword>
<dbReference type="CDD" id="cd03512">
    <property type="entry name" value="Alkane-hydroxylase"/>
    <property type="match status" value="1"/>
</dbReference>
<sequence>MPTPSPAEQSPKAERVLGDLYVKLLPGSKQFLPTFILPALLPICMLGAAYGDQAVVSAASLLPQQLVAQIPMAQQLRYLYTEHTELTSAVICAALALPGALFAFVVMPALDLLLGRDLRVETPEELAAAAQDKSYRGMLYKYTVAHWSVLIAACGLLAGQDIHPLPLLALTLSMGAMGGSLFTVSHELLHGTTGKDRLLANVLLVTVGYMHWTSSHLVHHRKVATLEDPASARLGESLYSFVPRSVIGNVRDALAAEMLRLKLRHYPVASLHNRMLWWTAAPLGLLTAVGYSCGPSAFCFALGQAITSVILLCAVDYVEHYGLQREKTANNRYEKVSVHHSWNANWLFTNSVIFRLQRHADHHLDGSKSFQLLRDAPEAPQLPASYPAMMLLALLPAAFFRVMDPRVRAYTEQLDKRR</sequence>
<evidence type="ECO:0000256" key="11">
    <source>
        <dbReference type="ARBA" id="ARBA00023136"/>
    </source>
</evidence>
<keyword evidence="5 12" id="KW-0812">Transmembrane</keyword>
<dbReference type="InterPro" id="IPR033885">
    <property type="entry name" value="AlkB/XylM"/>
</dbReference>
<evidence type="ECO:0000256" key="4">
    <source>
        <dbReference type="ARBA" id="ARBA00022519"/>
    </source>
</evidence>
<evidence type="ECO:0000256" key="6">
    <source>
        <dbReference type="ARBA" id="ARBA00022723"/>
    </source>
</evidence>
<reference evidence="14 15" key="1">
    <citation type="journal article" date="2024" name="Nat. Commun.">
        <title>Phylogenomics reveals the evolutionary origins of lichenization in chlorophyte algae.</title>
        <authorList>
            <person name="Puginier C."/>
            <person name="Libourel C."/>
            <person name="Otte J."/>
            <person name="Skaloud P."/>
            <person name="Haon M."/>
            <person name="Grisel S."/>
            <person name="Petersen M."/>
            <person name="Berrin J.G."/>
            <person name="Delaux P.M."/>
            <person name="Dal Grande F."/>
            <person name="Keller J."/>
        </authorList>
    </citation>
    <scope>NUCLEOTIDE SEQUENCE [LARGE SCALE GENOMIC DNA]</scope>
    <source>
        <strain evidence="14 15">SAG 2043</strain>
    </source>
</reference>
<evidence type="ECO:0000256" key="5">
    <source>
        <dbReference type="ARBA" id="ARBA00022692"/>
    </source>
</evidence>
<comment type="caution">
    <text evidence="14">The sequence shown here is derived from an EMBL/GenBank/DDBJ whole genome shotgun (WGS) entry which is preliminary data.</text>
</comment>
<keyword evidence="10" id="KW-0503">Monooxygenase</keyword>
<evidence type="ECO:0000256" key="10">
    <source>
        <dbReference type="ARBA" id="ARBA00023033"/>
    </source>
</evidence>